<dbReference type="EMBL" id="JAVDTH010000026">
    <property type="protein sequence ID" value="MDR6714258.1"/>
    <property type="molecule type" value="Genomic_DNA"/>
</dbReference>
<dbReference type="Proteomes" id="UP001259587">
    <property type="component" value="Unassembled WGS sequence"/>
</dbReference>
<evidence type="ECO:0000313" key="2">
    <source>
        <dbReference type="Proteomes" id="UP001259587"/>
    </source>
</evidence>
<protein>
    <submittedName>
        <fullName evidence="1">Uncharacterized protein</fullName>
    </submittedName>
</protein>
<comment type="caution">
    <text evidence="1">The sequence shown here is derived from an EMBL/GenBank/DDBJ whole genome shotgun (WGS) entry which is preliminary data.</text>
</comment>
<evidence type="ECO:0000313" key="1">
    <source>
        <dbReference type="EMBL" id="MDR6714258.1"/>
    </source>
</evidence>
<organism evidence="1 2">
    <name type="scientific">Pseudomonas hunanensis</name>
    <dbReference type="NCBI Taxonomy" id="1247546"/>
    <lineage>
        <taxon>Bacteria</taxon>
        <taxon>Pseudomonadati</taxon>
        <taxon>Pseudomonadota</taxon>
        <taxon>Gammaproteobacteria</taxon>
        <taxon>Pseudomonadales</taxon>
        <taxon>Pseudomonadaceae</taxon>
        <taxon>Pseudomonas</taxon>
    </lineage>
</organism>
<name>A0ACC6K774_9PSED</name>
<gene>
    <name evidence="1" type="ORF">J2W83_003879</name>
</gene>
<accession>A0ACC6K774</accession>
<reference evidence="1" key="1">
    <citation type="submission" date="2023-07" db="EMBL/GenBank/DDBJ databases">
        <title>Sorghum-associated microbial communities from plants grown in Nebraska, USA.</title>
        <authorList>
            <person name="Schachtman D."/>
        </authorList>
    </citation>
    <scope>NUCLEOTIDE SEQUENCE</scope>
    <source>
        <strain evidence="1">BE56</strain>
    </source>
</reference>
<sequence length="138" mass="15005">MSFESKISYSVILLPILLMYVLMAIRLLDRWRAGGGVSSIINVRDAALVAIALDVSGLAGVLDYGLGHDNILPIAMVMVALSFHLIFYVSMSRVSFSAEGFLSRSVTRSIMNLYIALTLLMTNAVTLLDMMQAMGKGL</sequence>
<proteinExistence type="predicted"/>
<keyword evidence="2" id="KW-1185">Reference proteome</keyword>